<proteinExistence type="predicted"/>
<dbReference type="Proteomes" id="UP000016702">
    <property type="component" value="Chromosome"/>
</dbReference>
<sequence>MSTAQRLFAEFDLYQSPRPVQGVETRTQGTPAPTLGLQTEPIMNDIDLRDLVIEELESNPDINGASISQP</sequence>
<reference evidence="1 2" key="1">
    <citation type="journal article" date="2014" name="Genome Announc.">
        <title>The Complete Genome Sequence of Pseudomonas putida NBRC 14164T Confirms High Intraspecies Variation.</title>
        <authorList>
            <person name="Ohji S."/>
            <person name="Yamazoe A."/>
            <person name="Hosoyama A."/>
            <person name="Tsuchikane K."/>
            <person name="Ezaki T."/>
            <person name="Fujita N."/>
        </authorList>
    </citation>
    <scope>NUCLEOTIDE SEQUENCE [LARGE SCALE GENOMIC DNA]</scope>
    <source>
        <strain evidence="1 2">NBRC 14164</strain>
    </source>
</reference>
<protein>
    <submittedName>
        <fullName evidence="1">Uncharacterized protein</fullName>
    </submittedName>
</protein>
<organism evidence="1 2">
    <name type="scientific">Pseudomonas putida NBRC 14164</name>
    <dbReference type="NCBI Taxonomy" id="1211579"/>
    <lineage>
        <taxon>Bacteria</taxon>
        <taxon>Pseudomonadati</taxon>
        <taxon>Pseudomonadota</taxon>
        <taxon>Gammaproteobacteria</taxon>
        <taxon>Pseudomonadales</taxon>
        <taxon>Pseudomonadaceae</taxon>
        <taxon>Pseudomonas</taxon>
    </lineage>
</organism>
<dbReference type="EMBL" id="AP013070">
    <property type="protein sequence ID" value="BAN54472.1"/>
    <property type="molecule type" value="Genomic_DNA"/>
</dbReference>
<gene>
    <name evidence="1" type="ORF">PP4_26190</name>
</gene>
<keyword evidence="2" id="KW-1185">Reference proteome</keyword>
<accession>A0ABN5ULE4</accession>
<evidence type="ECO:0000313" key="1">
    <source>
        <dbReference type="EMBL" id="BAN54472.1"/>
    </source>
</evidence>
<evidence type="ECO:0000313" key="2">
    <source>
        <dbReference type="Proteomes" id="UP000016702"/>
    </source>
</evidence>
<dbReference type="RefSeq" id="WP_016499691.1">
    <property type="nucleotide sequence ID" value="NC_021505.1"/>
</dbReference>
<dbReference type="GeneID" id="69054821"/>
<name>A0ABN5ULE4_PSEPU</name>